<feature type="transmembrane region" description="Helical" evidence="7">
    <location>
        <begin position="12"/>
        <end position="35"/>
    </location>
</feature>
<evidence type="ECO:0000259" key="8">
    <source>
        <dbReference type="PROSITE" id="PS50928"/>
    </source>
</evidence>
<dbReference type="Gene3D" id="1.10.3720.10">
    <property type="entry name" value="MetI-like"/>
    <property type="match status" value="1"/>
</dbReference>
<reference evidence="9" key="1">
    <citation type="submission" date="2016-04" db="EMBL/GenBank/DDBJ databases">
        <authorList>
            <person name="Evans L.H."/>
            <person name="Alamgir A."/>
            <person name="Owens N."/>
            <person name="Weber N.D."/>
            <person name="Virtaneva K."/>
            <person name="Barbian K."/>
            <person name="Babar A."/>
            <person name="Rosenke K."/>
        </authorList>
    </citation>
    <scope>NUCLEOTIDE SEQUENCE</scope>
    <source>
        <strain evidence="9">86-2</strain>
    </source>
</reference>
<comment type="similarity">
    <text evidence="7">Belongs to the binding-protein-dependent transport system permease family.</text>
</comment>
<dbReference type="InterPro" id="IPR035906">
    <property type="entry name" value="MetI-like_sf"/>
</dbReference>
<dbReference type="PROSITE" id="PS50928">
    <property type="entry name" value="ABC_TM1"/>
    <property type="match status" value="1"/>
</dbReference>
<evidence type="ECO:0000256" key="4">
    <source>
        <dbReference type="ARBA" id="ARBA00022692"/>
    </source>
</evidence>
<dbReference type="Pfam" id="PF00528">
    <property type="entry name" value="BPD_transp_1"/>
    <property type="match status" value="1"/>
</dbReference>
<dbReference type="PANTHER" id="PTHR30151">
    <property type="entry name" value="ALKANE SULFONATE ABC TRANSPORTER-RELATED, MEMBRANE SUBUNIT"/>
    <property type="match status" value="1"/>
</dbReference>
<feature type="transmembrane region" description="Helical" evidence="7">
    <location>
        <begin position="99"/>
        <end position="118"/>
    </location>
</feature>
<evidence type="ECO:0000256" key="2">
    <source>
        <dbReference type="ARBA" id="ARBA00022448"/>
    </source>
</evidence>
<dbReference type="RefSeq" id="WP_296950584.1">
    <property type="nucleotide sequence ID" value="NZ_LT599021.1"/>
</dbReference>
<dbReference type="GO" id="GO:0055085">
    <property type="term" value="P:transmembrane transport"/>
    <property type="evidence" value="ECO:0007669"/>
    <property type="project" value="InterPro"/>
</dbReference>
<feature type="transmembrane region" description="Helical" evidence="7">
    <location>
        <begin position="222"/>
        <end position="243"/>
    </location>
</feature>
<protein>
    <recommendedName>
        <fullName evidence="8">ABC transmembrane type-1 domain-containing protein</fullName>
    </recommendedName>
</protein>
<evidence type="ECO:0000313" key="9">
    <source>
        <dbReference type="EMBL" id="SBW04731.1"/>
    </source>
</evidence>
<keyword evidence="6 7" id="KW-0472">Membrane</keyword>
<evidence type="ECO:0000256" key="3">
    <source>
        <dbReference type="ARBA" id="ARBA00022475"/>
    </source>
</evidence>
<dbReference type="CDD" id="cd06261">
    <property type="entry name" value="TM_PBP2"/>
    <property type="match status" value="1"/>
</dbReference>
<dbReference type="PANTHER" id="PTHR30151:SF0">
    <property type="entry name" value="ABC TRANSPORTER PERMEASE PROTEIN MJ0413-RELATED"/>
    <property type="match status" value="1"/>
</dbReference>
<keyword evidence="5 7" id="KW-1133">Transmembrane helix</keyword>
<keyword evidence="2 7" id="KW-0813">Transport</keyword>
<feature type="transmembrane region" description="Helical" evidence="7">
    <location>
        <begin position="175"/>
        <end position="197"/>
    </location>
</feature>
<comment type="subcellular location">
    <subcellularLocation>
        <location evidence="1 7">Cell membrane</location>
        <topology evidence="1 7">Multi-pass membrane protein</topology>
    </subcellularLocation>
</comment>
<evidence type="ECO:0000256" key="7">
    <source>
        <dbReference type="RuleBase" id="RU363032"/>
    </source>
</evidence>
<evidence type="ECO:0000256" key="1">
    <source>
        <dbReference type="ARBA" id="ARBA00004651"/>
    </source>
</evidence>
<dbReference type="EMBL" id="FLUL01000001">
    <property type="protein sequence ID" value="SBW04731.1"/>
    <property type="molecule type" value="Genomic_DNA"/>
</dbReference>
<sequence>MTKRRKHIFNYFGYIIGGFILFNVIWYILAAGLSLKALPFPTEVYGGYSKAFENGILDHAFASLRRIAYSIGISLGIALVLGVWMGYSKRVNSLLGPMIYFSYPIPKLALLPIIMVLFDLGETSKIVIVILIVVFQLIITIRDAVKNISKENYYVLISFGATGLQKMRHITLPAILPEVFSSLRVALGIATSALFFIETFGTDKGLGFYITDSQMRVDYVQMYFGIIVLSLIGFILFLIVDLLDSILCKWKNI</sequence>
<keyword evidence="3" id="KW-1003">Cell membrane</keyword>
<dbReference type="AlphaFoldDB" id="A0A212JZ33"/>
<organism evidence="9">
    <name type="scientific">uncultured Dysgonomonas sp</name>
    <dbReference type="NCBI Taxonomy" id="206096"/>
    <lineage>
        <taxon>Bacteria</taxon>
        <taxon>Pseudomonadati</taxon>
        <taxon>Bacteroidota</taxon>
        <taxon>Bacteroidia</taxon>
        <taxon>Bacteroidales</taxon>
        <taxon>Dysgonomonadaceae</taxon>
        <taxon>Dysgonomonas</taxon>
        <taxon>environmental samples</taxon>
    </lineage>
</organism>
<name>A0A212JZ33_9BACT</name>
<feature type="domain" description="ABC transmembrane type-1" evidence="8">
    <location>
        <begin position="60"/>
        <end position="244"/>
    </location>
</feature>
<dbReference type="SUPFAM" id="SSF161098">
    <property type="entry name" value="MetI-like"/>
    <property type="match status" value="1"/>
</dbReference>
<dbReference type="InterPro" id="IPR000515">
    <property type="entry name" value="MetI-like"/>
</dbReference>
<accession>A0A212JZ33</accession>
<keyword evidence="4 7" id="KW-0812">Transmembrane</keyword>
<evidence type="ECO:0000256" key="5">
    <source>
        <dbReference type="ARBA" id="ARBA00022989"/>
    </source>
</evidence>
<feature type="transmembrane region" description="Helical" evidence="7">
    <location>
        <begin position="124"/>
        <end position="141"/>
    </location>
</feature>
<gene>
    <name evidence="9" type="ORF">KL86DYS2_12664</name>
</gene>
<evidence type="ECO:0000256" key="6">
    <source>
        <dbReference type="ARBA" id="ARBA00023136"/>
    </source>
</evidence>
<proteinExistence type="inferred from homology"/>
<dbReference type="GO" id="GO:0005886">
    <property type="term" value="C:plasma membrane"/>
    <property type="evidence" value="ECO:0007669"/>
    <property type="project" value="UniProtKB-SubCell"/>
</dbReference>
<feature type="transmembrane region" description="Helical" evidence="7">
    <location>
        <begin position="67"/>
        <end position="87"/>
    </location>
</feature>